<evidence type="ECO:0000256" key="1">
    <source>
        <dbReference type="ARBA" id="ARBA00004123"/>
    </source>
</evidence>
<protein>
    <submittedName>
        <fullName evidence="10">Ethylene-responsive transcription factor 5-like</fullName>
    </submittedName>
</protein>
<dbReference type="SUPFAM" id="SSF54171">
    <property type="entry name" value="DNA-binding domain"/>
    <property type="match status" value="1"/>
</dbReference>
<evidence type="ECO:0000256" key="8">
    <source>
        <dbReference type="ARBA" id="ARBA00023242"/>
    </source>
</evidence>
<reference evidence="10 11" key="1">
    <citation type="submission" date="2019-12" db="EMBL/GenBank/DDBJ databases">
        <authorList>
            <person name="Alioto T."/>
            <person name="Alioto T."/>
            <person name="Gomez Garrido J."/>
        </authorList>
    </citation>
    <scope>NUCLEOTIDE SEQUENCE [LARGE SCALE GENOMIC DNA]</scope>
</reference>
<evidence type="ECO:0000313" key="10">
    <source>
        <dbReference type="EMBL" id="CAA2985388.1"/>
    </source>
</evidence>
<name>A0A8S0RYS5_OLEEU</name>
<dbReference type="GO" id="GO:0009873">
    <property type="term" value="P:ethylene-activated signaling pathway"/>
    <property type="evidence" value="ECO:0007669"/>
    <property type="project" value="UniProtKB-KW"/>
</dbReference>
<dbReference type="OrthoDB" id="907488at2759"/>
<accession>A0A8S0RYS5</accession>
<dbReference type="GO" id="GO:0006952">
    <property type="term" value="P:defense response"/>
    <property type="evidence" value="ECO:0007669"/>
    <property type="project" value="UniProtKB-KW"/>
</dbReference>
<dbReference type="InterPro" id="IPR036955">
    <property type="entry name" value="AP2/ERF_dom_sf"/>
</dbReference>
<dbReference type="InterPro" id="IPR044808">
    <property type="entry name" value="ERF_plant"/>
</dbReference>
<evidence type="ECO:0000256" key="7">
    <source>
        <dbReference type="ARBA" id="ARBA00023163"/>
    </source>
</evidence>
<keyword evidence="6" id="KW-0010">Activator</keyword>
<dbReference type="GO" id="GO:0003700">
    <property type="term" value="F:DNA-binding transcription factor activity"/>
    <property type="evidence" value="ECO:0007669"/>
    <property type="project" value="InterPro"/>
</dbReference>
<comment type="subcellular location">
    <subcellularLocation>
        <location evidence="1">Nucleus</location>
    </subcellularLocation>
</comment>
<keyword evidence="7" id="KW-0804">Transcription</keyword>
<evidence type="ECO:0000259" key="9">
    <source>
        <dbReference type="PROSITE" id="PS51032"/>
    </source>
</evidence>
<evidence type="ECO:0000313" key="11">
    <source>
        <dbReference type="Proteomes" id="UP000594638"/>
    </source>
</evidence>
<keyword evidence="5" id="KW-0238">DNA-binding</keyword>
<evidence type="ECO:0000256" key="3">
    <source>
        <dbReference type="ARBA" id="ARBA00022821"/>
    </source>
</evidence>
<organism evidence="10 11">
    <name type="scientific">Olea europaea subsp. europaea</name>
    <dbReference type="NCBI Taxonomy" id="158383"/>
    <lineage>
        <taxon>Eukaryota</taxon>
        <taxon>Viridiplantae</taxon>
        <taxon>Streptophyta</taxon>
        <taxon>Embryophyta</taxon>
        <taxon>Tracheophyta</taxon>
        <taxon>Spermatophyta</taxon>
        <taxon>Magnoliopsida</taxon>
        <taxon>eudicotyledons</taxon>
        <taxon>Gunneridae</taxon>
        <taxon>Pentapetalae</taxon>
        <taxon>asterids</taxon>
        <taxon>lamiids</taxon>
        <taxon>Lamiales</taxon>
        <taxon>Oleaceae</taxon>
        <taxon>Oleeae</taxon>
        <taxon>Olea</taxon>
    </lineage>
</organism>
<dbReference type="InterPro" id="IPR001471">
    <property type="entry name" value="AP2/ERF_dom"/>
</dbReference>
<keyword evidence="2" id="KW-0936">Ethylene signaling pathway</keyword>
<gene>
    <name evidence="10" type="ORF">OLEA9_A084330</name>
</gene>
<keyword evidence="8" id="KW-0539">Nucleus</keyword>
<keyword evidence="4" id="KW-0805">Transcription regulation</keyword>
<dbReference type="PRINTS" id="PR00367">
    <property type="entry name" value="ETHRSPELEMNT"/>
</dbReference>
<evidence type="ECO:0000256" key="6">
    <source>
        <dbReference type="ARBA" id="ARBA00023159"/>
    </source>
</evidence>
<evidence type="ECO:0000256" key="2">
    <source>
        <dbReference type="ARBA" id="ARBA00022745"/>
    </source>
</evidence>
<keyword evidence="11" id="KW-1185">Reference proteome</keyword>
<dbReference type="GO" id="GO:0005634">
    <property type="term" value="C:nucleus"/>
    <property type="evidence" value="ECO:0007669"/>
    <property type="project" value="UniProtKB-SubCell"/>
</dbReference>
<dbReference type="Gramene" id="OE9A084330T1">
    <property type="protein sequence ID" value="OE9A084330C1"/>
    <property type="gene ID" value="OE9A084330"/>
</dbReference>
<comment type="caution">
    <text evidence="10">The sequence shown here is derived from an EMBL/GenBank/DDBJ whole genome shotgun (WGS) entry which is preliminary data.</text>
</comment>
<dbReference type="Gene3D" id="3.30.730.10">
    <property type="entry name" value="AP2/ERF domain"/>
    <property type="match status" value="1"/>
</dbReference>
<proteinExistence type="predicted"/>
<dbReference type="PANTHER" id="PTHR31190:SF499">
    <property type="entry name" value="ETHYLENE-RESPONSIVE TRANSCRIPTION FACTOR ERF105"/>
    <property type="match status" value="1"/>
</dbReference>
<dbReference type="FunFam" id="3.30.730.10:FF:000001">
    <property type="entry name" value="Ethylene-responsive transcription factor 2"/>
    <property type="match status" value="1"/>
</dbReference>
<dbReference type="EMBL" id="CACTIH010003806">
    <property type="protein sequence ID" value="CAA2985388.1"/>
    <property type="molecule type" value="Genomic_DNA"/>
</dbReference>
<dbReference type="CDD" id="cd00018">
    <property type="entry name" value="AP2"/>
    <property type="match status" value="1"/>
</dbReference>
<sequence length="286" mass="32374">MANPAEVSAIEQIRMHLLGEFSPTELSFAAEIERTSSINSSVSSSQSDYSVSISDYFMNLEENDFDFSDFSSPESVDLGQNQLNPPVIDLTTPNAQKLTERKPSLKIELPEVKKFDWIDFSESTHSNTVATVQDNSAVEEKSHYRGVRRRPWGKYAAEIRDPKRRGSRVWLGTFDTAIEAAKAYDSAAFKMRGNKAILNFPLEIRKEVCESDADATVDVGRKRRREAEAVVVEEKRSIKPETTEKNEMMQWPLTPSCLSSVWDQSAHDTFNFSPLSPFDYPQVMVK</sequence>
<dbReference type="InterPro" id="IPR016177">
    <property type="entry name" value="DNA-bd_dom_sf"/>
</dbReference>
<dbReference type="SMART" id="SM00380">
    <property type="entry name" value="AP2"/>
    <property type="match status" value="1"/>
</dbReference>
<dbReference type="Proteomes" id="UP000594638">
    <property type="component" value="Unassembled WGS sequence"/>
</dbReference>
<dbReference type="GO" id="GO:0000976">
    <property type="term" value="F:transcription cis-regulatory region binding"/>
    <property type="evidence" value="ECO:0007669"/>
    <property type="project" value="UniProtKB-ARBA"/>
</dbReference>
<evidence type="ECO:0000256" key="4">
    <source>
        <dbReference type="ARBA" id="ARBA00023015"/>
    </source>
</evidence>
<dbReference type="Pfam" id="PF00847">
    <property type="entry name" value="AP2"/>
    <property type="match status" value="1"/>
</dbReference>
<feature type="domain" description="AP2/ERF" evidence="9">
    <location>
        <begin position="143"/>
        <end position="201"/>
    </location>
</feature>
<keyword evidence="3" id="KW-0611">Plant defense</keyword>
<evidence type="ECO:0000256" key="5">
    <source>
        <dbReference type="ARBA" id="ARBA00023125"/>
    </source>
</evidence>
<dbReference type="PROSITE" id="PS51032">
    <property type="entry name" value="AP2_ERF"/>
    <property type="match status" value="1"/>
</dbReference>
<dbReference type="PANTHER" id="PTHR31190">
    <property type="entry name" value="DNA-BINDING DOMAIN"/>
    <property type="match status" value="1"/>
</dbReference>
<dbReference type="AlphaFoldDB" id="A0A8S0RYS5"/>